<dbReference type="OrthoDB" id="1902587at2759"/>
<evidence type="ECO:0000256" key="3">
    <source>
        <dbReference type="ARBA" id="ARBA00013194"/>
    </source>
</evidence>
<keyword evidence="5 7" id="KW-0413">Isomerase</keyword>
<comment type="caution">
    <text evidence="9">The sequence shown here is derived from an EMBL/GenBank/DDBJ whole genome shotgun (WGS) entry which is preliminary data.</text>
</comment>
<dbReference type="Gene3D" id="3.10.50.40">
    <property type="match status" value="1"/>
</dbReference>
<evidence type="ECO:0000256" key="4">
    <source>
        <dbReference type="ARBA" id="ARBA00023110"/>
    </source>
</evidence>
<gene>
    <name evidence="9" type="ORF">DFP72DRAFT_946538</name>
</gene>
<protein>
    <recommendedName>
        <fullName evidence="3 7">peptidylprolyl isomerase</fullName>
        <ecNumber evidence="3 7">5.2.1.8</ecNumber>
    </recommendedName>
</protein>
<organism evidence="9 10">
    <name type="scientific">Ephemerocybe angulata</name>
    <dbReference type="NCBI Taxonomy" id="980116"/>
    <lineage>
        <taxon>Eukaryota</taxon>
        <taxon>Fungi</taxon>
        <taxon>Dikarya</taxon>
        <taxon>Basidiomycota</taxon>
        <taxon>Agaricomycotina</taxon>
        <taxon>Agaricomycetes</taxon>
        <taxon>Agaricomycetidae</taxon>
        <taxon>Agaricales</taxon>
        <taxon>Agaricineae</taxon>
        <taxon>Psathyrellaceae</taxon>
        <taxon>Ephemerocybe</taxon>
    </lineage>
</organism>
<dbReference type="GO" id="GO:0003755">
    <property type="term" value="F:peptidyl-prolyl cis-trans isomerase activity"/>
    <property type="evidence" value="ECO:0007669"/>
    <property type="project" value="UniProtKB-KW"/>
</dbReference>
<feature type="domain" description="PPIase FKBP-type" evidence="8">
    <location>
        <begin position="20"/>
        <end position="108"/>
    </location>
</feature>
<comment type="function">
    <text evidence="2">PPIases accelerate the folding of proteins. It catalyzes the cis-trans isomerization of proline imidic peptide bonds in oligopeptides.</text>
</comment>
<name>A0A8H6H627_9AGAR</name>
<dbReference type="PANTHER" id="PTHR10516:SF443">
    <property type="entry name" value="FK506-BINDING PROTEIN 59-RELATED"/>
    <property type="match status" value="1"/>
</dbReference>
<dbReference type="EMBL" id="JACGCI010000283">
    <property type="protein sequence ID" value="KAF6741149.1"/>
    <property type="molecule type" value="Genomic_DNA"/>
</dbReference>
<dbReference type="Pfam" id="PF00254">
    <property type="entry name" value="FKBP_C"/>
    <property type="match status" value="1"/>
</dbReference>
<dbReference type="PANTHER" id="PTHR10516">
    <property type="entry name" value="PEPTIDYL-PROLYL CIS-TRANS ISOMERASE"/>
    <property type="match status" value="1"/>
</dbReference>
<comment type="catalytic activity">
    <reaction evidence="1 7">
        <text>[protein]-peptidylproline (omega=180) = [protein]-peptidylproline (omega=0)</text>
        <dbReference type="Rhea" id="RHEA:16237"/>
        <dbReference type="Rhea" id="RHEA-COMP:10747"/>
        <dbReference type="Rhea" id="RHEA-COMP:10748"/>
        <dbReference type="ChEBI" id="CHEBI:83833"/>
        <dbReference type="ChEBI" id="CHEBI:83834"/>
        <dbReference type="EC" id="5.2.1.8"/>
    </reaction>
</comment>
<dbReference type="FunFam" id="3.10.50.40:FF:000025">
    <property type="entry name" value="Peptidylprolyl isomerase"/>
    <property type="match status" value="1"/>
</dbReference>
<evidence type="ECO:0000256" key="5">
    <source>
        <dbReference type="ARBA" id="ARBA00023235"/>
    </source>
</evidence>
<dbReference type="InterPro" id="IPR050689">
    <property type="entry name" value="FKBP-type_PPIase"/>
</dbReference>
<sequence>MGVTVESIKEGDGTTFPKRGDTIVVHYIGTFSNGKKFDSSRDRGTPFETLIGVGQVIKGWDEGIPQMSLGETAILTVTPDYGYGARGQAPVIPGDSTLVFEVELLRIEQ</sequence>
<evidence type="ECO:0000313" key="10">
    <source>
        <dbReference type="Proteomes" id="UP000521943"/>
    </source>
</evidence>
<evidence type="ECO:0000259" key="8">
    <source>
        <dbReference type="PROSITE" id="PS50059"/>
    </source>
</evidence>
<keyword evidence="10" id="KW-1185">Reference proteome</keyword>
<dbReference type="PROSITE" id="PS50059">
    <property type="entry name" value="FKBP_PPIASE"/>
    <property type="match status" value="1"/>
</dbReference>
<evidence type="ECO:0000256" key="1">
    <source>
        <dbReference type="ARBA" id="ARBA00000971"/>
    </source>
</evidence>
<dbReference type="SUPFAM" id="SSF54534">
    <property type="entry name" value="FKBP-like"/>
    <property type="match status" value="1"/>
</dbReference>
<evidence type="ECO:0000313" key="9">
    <source>
        <dbReference type="EMBL" id="KAF6741149.1"/>
    </source>
</evidence>
<evidence type="ECO:0000256" key="7">
    <source>
        <dbReference type="PROSITE-ProRule" id="PRU00277"/>
    </source>
</evidence>
<dbReference type="InterPro" id="IPR046357">
    <property type="entry name" value="PPIase_dom_sf"/>
</dbReference>
<dbReference type="GO" id="GO:0005737">
    <property type="term" value="C:cytoplasm"/>
    <property type="evidence" value="ECO:0007669"/>
    <property type="project" value="TreeGrafter"/>
</dbReference>
<proteinExistence type="inferred from homology"/>
<comment type="similarity">
    <text evidence="6">Belongs to the FKBP-type PPIase family. FKBP1 subfamily.</text>
</comment>
<accession>A0A8H6H627</accession>
<evidence type="ECO:0000256" key="2">
    <source>
        <dbReference type="ARBA" id="ARBA00002388"/>
    </source>
</evidence>
<dbReference type="EC" id="5.2.1.8" evidence="3 7"/>
<dbReference type="InterPro" id="IPR001179">
    <property type="entry name" value="PPIase_FKBP_dom"/>
</dbReference>
<evidence type="ECO:0000256" key="6">
    <source>
        <dbReference type="ARBA" id="ARBA00038106"/>
    </source>
</evidence>
<dbReference type="AlphaFoldDB" id="A0A8H6H627"/>
<keyword evidence="4 7" id="KW-0697">Rotamase</keyword>
<reference evidence="9 10" key="1">
    <citation type="submission" date="2020-07" db="EMBL/GenBank/DDBJ databases">
        <title>Comparative genomics of pyrophilous fungi reveals a link between fire events and developmental genes.</title>
        <authorList>
            <consortium name="DOE Joint Genome Institute"/>
            <person name="Steindorff A.S."/>
            <person name="Carver A."/>
            <person name="Calhoun S."/>
            <person name="Stillman K."/>
            <person name="Liu H."/>
            <person name="Lipzen A."/>
            <person name="Pangilinan J."/>
            <person name="Labutti K."/>
            <person name="Bruns T.D."/>
            <person name="Grigoriev I.V."/>
        </authorList>
    </citation>
    <scope>NUCLEOTIDE SEQUENCE [LARGE SCALE GENOMIC DNA]</scope>
    <source>
        <strain evidence="9 10">CBS 144469</strain>
    </source>
</reference>
<dbReference type="Proteomes" id="UP000521943">
    <property type="component" value="Unassembled WGS sequence"/>
</dbReference>